<keyword evidence="2" id="KW-1185">Reference proteome</keyword>
<dbReference type="PANTHER" id="PTHR39186:SF1">
    <property type="entry name" value="DUF2071 DOMAIN-CONTAINING PROTEIN"/>
    <property type="match status" value="1"/>
</dbReference>
<dbReference type="EMBL" id="SODF01000001">
    <property type="protein sequence ID" value="TDW21658.1"/>
    <property type="molecule type" value="Genomic_DNA"/>
</dbReference>
<reference evidence="1 2" key="1">
    <citation type="submission" date="2019-03" db="EMBL/GenBank/DDBJ databases">
        <title>Genomic Encyclopedia of Type Strains, Phase III (KMG-III): the genomes of soil and plant-associated and newly described type strains.</title>
        <authorList>
            <person name="Whitman W."/>
        </authorList>
    </citation>
    <scope>NUCLEOTIDE SEQUENCE [LARGE SCALE GENOMIC DNA]</scope>
    <source>
        <strain evidence="1 2">VKM Ac-2570</strain>
    </source>
</reference>
<gene>
    <name evidence="1" type="ORF">EV650_0487</name>
</gene>
<dbReference type="Gene3D" id="2.40.400.10">
    <property type="entry name" value="Acetoacetate decarboxylase-like"/>
    <property type="match status" value="1"/>
</dbReference>
<evidence type="ECO:0000313" key="1">
    <source>
        <dbReference type="EMBL" id="TDW21658.1"/>
    </source>
</evidence>
<organism evidence="1 2">
    <name type="scientific">Kribbella kalugense</name>
    <dbReference type="NCBI Taxonomy" id="2512221"/>
    <lineage>
        <taxon>Bacteria</taxon>
        <taxon>Bacillati</taxon>
        <taxon>Actinomycetota</taxon>
        <taxon>Actinomycetes</taxon>
        <taxon>Propionibacteriales</taxon>
        <taxon>Kribbellaceae</taxon>
        <taxon>Kribbella</taxon>
    </lineage>
</organism>
<dbReference type="RefSeq" id="WP_202874325.1">
    <property type="nucleotide sequence ID" value="NZ_SODF01000001.1"/>
</dbReference>
<dbReference type="InterPro" id="IPR023375">
    <property type="entry name" value="ADC_dom_sf"/>
</dbReference>
<evidence type="ECO:0000313" key="2">
    <source>
        <dbReference type="Proteomes" id="UP000295447"/>
    </source>
</evidence>
<accession>A0A4R7ZXK9</accession>
<name>A0A4R7ZXK9_9ACTN</name>
<dbReference type="Pfam" id="PF09844">
    <property type="entry name" value="DUF2071"/>
    <property type="match status" value="1"/>
</dbReference>
<dbReference type="InterPro" id="IPR018644">
    <property type="entry name" value="DUF2071"/>
</dbReference>
<proteinExistence type="predicted"/>
<dbReference type="PANTHER" id="PTHR39186">
    <property type="entry name" value="DUF2071 FAMILY PROTEIN"/>
    <property type="match status" value="1"/>
</dbReference>
<comment type="caution">
    <text evidence="1">The sequence shown here is derived from an EMBL/GenBank/DDBJ whole genome shotgun (WGS) entry which is preliminary data.</text>
</comment>
<sequence length="247" mass="27520">MTWPEAPPLPRPRILRQRWLDLTFLHWALDPAEVAHFFPPGTRPDTFEGRTYVGLVPFRMVDTGLPRGPGVPYLGSFLETNIRLYSIDDTGRRGVVFLSLDADRLAVVATARTVFGLPYRWASMTHERKGNLQTYTSTLRHSRVEASVGIEQGPRLWAGPLENFLTARWGLHIHRFGRTWYLPNEHPPWVLHTATVTSLNADALLTSVGLTPPGRPPDHVAYGAGVPAAFGLPISSAVPRTMNSRST</sequence>
<evidence type="ECO:0008006" key="3">
    <source>
        <dbReference type="Google" id="ProtNLM"/>
    </source>
</evidence>
<protein>
    <recommendedName>
        <fullName evidence="3">DUF2071 domain-containing protein</fullName>
    </recommendedName>
</protein>
<dbReference type="Proteomes" id="UP000295447">
    <property type="component" value="Unassembled WGS sequence"/>
</dbReference>
<dbReference type="AlphaFoldDB" id="A0A4R7ZXK9"/>
<dbReference type="SUPFAM" id="SSF160104">
    <property type="entry name" value="Acetoacetate decarboxylase-like"/>
    <property type="match status" value="1"/>
</dbReference>